<evidence type="ECO:0000256" key="3">
    <source>
        <dbReference type="ARBA" id="ARBA00022448"/>
    </source>
</evidence>
<evidence type="ECO:0000256" key="8">
    <source>
        <dbReference type="ARBA" id="ARBA00023136"/>
    </source>
</evidence>
<dbReference type="GO" id="GO:0015276">
    <property type="term" value="F:ligand-gated monoatomic ion channel activity"/>
    <property type="evidence" value="ECO:0007669"/>
    <property type="project" value="InterPro"/>
</dbReference>
<dbReference type="Pfam" id="PF00060">
    <property type="entry name" value="Lig_chan"/>
    <property type="match status" value="2"/>
</dbReference>
<feature type="transmembrane region" description="Helical" evidence="13">
    <location>
        <begin position="572"/>
        <end position="595"/>
    </location>
</feature>
<evidence type="ECO:0000256" key="10">
    <source>
        <dbReference type="ARBA" id="ARBA00023180"/>
    </source>
</evidence>
<protein>
    <recommendedName>
        <fullName evidence="14">Ionotropic glutamate receptor L-glutamate and glycine-binding domain-containing protein</fullName>
    </recommendedName>
</protein>
<accession>A0AAD5KHI6</accession>
<dbReference type="EMBL" id="WJBH02000010">
    <property type="protein sequence ID" value="KAI9551422.1"/>
    <property type="molecule type" value="Genomic_DNA"/>
</dbReference>
<keyword evidence="6 13" id="KW-1133">Transmembrane helix</keyword>
<dbReference type="GO" id="GO:0005886">
    <property type="term" value="C:plasma membrane"/>
    <property type="evidence" value="ECO:0007669"/>
    <property type="project" value="UniProtKB-SubCell"/>
</dbReference>
<gene>
    <name evidence="15" type="ORF">GHT06_021755</name>
</gene>
<dbReference type="PANTHER" id="PTHR42643">
    <property type="entry name" value="IONOTROPIC RECEPTOR 20A-RELATED"/>
    <property type="match status" value="1"/>
</dbReference>
<dbReference type="InterPro" id="IPR001320">
    <property type="entry name" value="Iontro_rcpt_C"/>
</dbReference>
<dbReference type="Gene3D" id="1.10.287.70">
    <property type="match status" value="2"/>
</dbReference>
<evidence type="ECO:0000256" key="2">
    <source>
        <dbReference type="ARBA" id="ARBA00008685"/>
    </source>
</evidence>
<dbReference type="PANTHER" id="PTHR42643:SF24">
    <property type="entry name" value="IONOTROPIC RECEPTOR 60A"/>
    <property type="match status" value="1"/>
</dbReference>
<feature type="transmembrane region" description="Helical" evidence="13">
    <location>
        <begin position="647"/>
        <end position="668"/>
    </location>
</feature>
<dbReference type="AlphaFoldDB" id="A0AAD5KHI6"/>
<keyword evidence="7" id="KW-0406">Ion transport</keyword>
<evidence type="ECO:0000259" key="14">
    <source>
        <dbReference type="SMART" id="SM00918"/>
    </source>
</evidence>
<evidence type="ECO:0000313" key="16">
    <source>
        <dbReference type="Proteomes" id="UP000820818"/>
    </source>
</evidence>
<feature type="transmembrane region" description="Helical" evidence="13">
    <location>
        <begin position="220"/>
        <end position="243"/>
    </location>
</feature>
<dbReference type="Pfam" id="PF10613">
    <property type="entry name" value="Lig_chan-Glu_bd"/>
    <property type="match status" value="2"/>
</dbReference>
<dbReference type="InterPro" id="IPR052192">
    <property type="entry name" value="Insect_Ionotropic_Sensory_Rcpt"/>
</dbReference>
<dbReference type="SUPFAM" id="SSF53850">
    <property type="entry name" value="Periplasmic binding protein-like II"/>
    <property type="match status" value="2"/>
</dbReference>
<comment type="caution">
    <text evidence="15">The sequence shown here is derived from an EMBL/GenBank/DDBJ whole genome shotgun (WGS) entry which is preliminary data.</text>
</comment>
<keyword evidence="3" id="KW-0813">Transport</keyword>
<evidence type="ECO:0000256" key="13">
    <source>
        <dbReference type="SAM" id="Phobius"/>
    </source>
</evidence>
<feature type="transmembrane region" description="Helical" evidence="13">
    <location>
        <begin position="845"/>
        <end position="869"/>
    </location>
</feature>
<dbReference type="InterPro" id="IPR019594">
    <property type="entry name" value="Glu/Gly-bd"/>
</dbReference>
<evidence type="ECO:0000256" key="11">
    <source>
        <dbReference type="ARBA" id="ARBA00023286"/>
    </source>
</evidence>
<keyword evidence="16" id="KW-1185">Reference proteome</keyword>
<feature type="domain" description="Ionotropic glutamate receptor L-glutamate and glycine-binding" evidence="14">
    <location>
        <begin position="455"/>
        <end position="516"/>
    </location>
</feature>
<dbReference type="Proteomes" id="UP000820818">
    <property type="component" value="Linkage Group LG10"/>
</dbReference>
<feature type="transmembrane region" description="Helical" evidence="13">
    <location>
        <begin position="24"/>
        <end position="46"/>
    </location>
</feature>
<reference evidence="15 16" key="1">
    <citation type="submission" date="2022-05" db="EMBL/GenBank/DDBJ databases">
        <title>A multi-omics perspective on studying reproductive biology in Daphnia sinensis.</title>
        <authorList>
            <person name="Jia J."/>
        </authorList>
    </citation>
    <scope>NUCLEOTIDE SEQUENCE [LARGE SCALE GENOMIC DNA]</scope>
    <source>
        <strain evidence="15 16">WSL</strain>
    </source>
</reference>
<proteinExistence type="inferred from homology"/>
<dbReference type="Gene3D" id="3.40.190.10">
    <property type="entry name" value="Periplasmic binding protein-like II"/>
    <property type="match status" value="2"/>
</dbReference>
<evidence type="ECO:0000256" key="4">
    <source>
        <dbReference type="ARBA" id="ARBA00022475"/>
    </source>
</evidence>
<dbReference type="GO" id="GO:0050906">
    <property type="term" value="P:detection of stimulus involved in sensory perception"/>
    <property type="evidence" value="ECO:0007669"/>
    <property type="project" value="UniProtKB-ARBA"/>
</dbReference>
<keyword evidence="4" id="KW-1003">Cell membrane</keyword>
<evidence type="ECO:0000313" key="15">
    <source>
        <dbReference type="EMBL" id="KAI9551422.1"/>
    </source>
</evidence>
<evidence type="ECO:0000256" key="1">
    <source>
        <dbReference type="ARBA" id="ARBA00004651"/>
    </source>
</evidence>
<feature type="domain" description="Ionotropic glutamate receptor L-glutamate and glycine-binding" evidence="14">
    <location>
        <begin position="106"/>
        <end position="165"/>
    </location>
</feature>
<organism evidence="15 16">
    <name type="scientific">Daphnia sinensis</name>
    <dbReference type="NCBI Taxonomy" id="1820382"/>
    <lineage>
        <taxon>Eukaryota</taxon>
        <taxon>Metazoa</taxon>
        <taxon>Ecdysozoa</taxon>
        <taxon>Arthropoda</taxon>
        <taxon>Crustacea</taxon>
        <taxon>Branchiopoda</taxon>
        <taxon>Diplostraca</taxon>
        <taxon>Cladocera</taxon>
        <taxon>Anomopoda</taxon>
        <taxon>Daphniidae</taxon>
        <taxon>Daphnia</taxon>
        <taxon>Daphnia similis group</taxon>
    </lineage>
</organism>
<evidence type="ECO:0000256" key="9">
    <source>
        <dbReference type="ARBA" id="ARBA00023170"/>
    </source>
</evidence>
<keyword evidence="10" id="KW-0325">Glycoprotein</keyword>
<keyword evidence="12" id="KW-0407">Ion channel</keyword>
<feature type="transmembrane region" description="Helical" evidence="13">
    <location>
        <begin position="294"/>
        <end position="318"/>
    </location>
</feature>
<evidence type="ECO:0000256" key="5">
    <source>
        <dbReference type="ARBA" id="ARBA00022692"/>
    </source>
</evidence>
<keyword evidence="8 13" id="KW-0472">Membrane</keyword>
<evidence type="ECO:0000256" key="6">
    <source>
        <dbReference type="ARBA" id="ARBA00022989"/>
    </source>
</evidence>
<dbReference type="SMART" id="SM00918">
    <property type="entry name" value="Lig_chan-Glu_bd"/>
    <property type="match status" value="2"/>
</dbReference>
<sequence>MLRILTVFHYRMNNANLAGSNDWFYQYFILMARAKFAIKILVGMLGHSRLSSSKKTMASSLSHFGKRSLIAAIIVIACFPNYTRSSDSSSILNGQHLRIASLDVRPYMFIDRSGNQTRADGIIYQIIVWLSIRYNFTFSLVLPPDGTFGALVNGSWNGMIGMASKKQVELIAAPVVPSLERARVLDFTTTFIEEPMCCLIPAPEADLNSLSGIAKPYNTYVWLLIIFSMLCVALATWLTSDFGPIQLGLNGITHKRRRRGYKEMSLTDHLYAIFAIICLQPKDMSTHSPNSSPIVLSVWCLACIVLVYLYTGVLISYLTIPKMRPIVETVEELAESTRLQVVAIKNSIFESTLLQSSSGPLKTLGNQLRQHPENSLSGEYYNLELLLQKALLGRFGIMVSKAQAETLIKLDWNAKNLKQCRLSIMREQILSIRSCFALPKASLYTHVIDKGYIRPYMLIEHDLKGKISKADGIVYQMVLWLSKRFNFTFTLVEPPDRTFGAVINNTWNGMIGMTINRDVDFVAGPVIPSEARAQVIDFSVSYLDEPAACLIPAPTLDENKWTAVFKPFHYDVWLIAIVSLVSVAVASWMTMNLYWKWCYDRSDSRGSLRYVLSFDQHVLSALALFFSQGQNTATRAPHSNRIAISSWCLMSTVLVYAYSSCIISYITIPKSHLLVNSIEELANSKILQVATHKNSFFETTLLQSSSGSLKLLGDSLRKNPENSFSGQYYNQTMLLKRVFGRLALLTGRLQLEMLMELNYRQTRRCELTLLPQQFMPILKICLALPKGSPYIHLINLGIIEMKQVGLIDRWIKVYINQTNQCKHGIDFFQHHSNSEIKHPLALSNLAGAFILLLLGVIVATSMFLCEFIFSTKNGKLLICSIPFRYQFSQLIQYCVYL</sequence>
<comment type="subcellular location">
    <subcellularLocation>
        <location evidence="1">Cell membrane</location>
        <topology evidence="1">Multi-pass membrane protein</topology>
    </subcellularLocation>
</comment>
<name>A0AAD5KHI6_9CRUS</name>
<comment type="similarity">
    <text evidence="2">Belongs to the glutamate-gated ion channel (TC 1.A.10.1) family.</text>
</comment>
<keyword evidence="11" id="KW-1071">Ligand-gated ion channel</keyword>
<keyword evidence="9" id="KW-0675">Receptor</keyword>
<evidence type="ECO:0000256" key="7">
    <source>
        <dbReference type="ARBA" id="ARBA00023065"/>
    </source>
</evidence>
<keyword evidence="5 13" id="KW-0812">Transmembrane</keyword>
<evidence type="ECO:0000256" key="12">
    <source>
        <dbReference type="ARBA" id="ARBA00023303"/>
    </source>
</evidence>